<protein>
    <recommendedName>
        <fullName evidence="4">DUF2333 family protein</fullName>
    </recommendedName>
</protein>
<dbReference type="OrthoDB" id="5821246at2"/>
<evidence type="ECO:0008006" key="4">
    <source>
        <dbReference type="Google" id="ProtNLM"/>
    </source>
</evidence>
<feature type="transmembrane region" description="Helical" evidence="1">
    <location>
        <begin position="20"/>
        <end position="40"/>
    </location>
</feature>
<evidence type="ECO:0000313" key="2">
    <source>
        <dbReference type="EMBL" id="PWK47964.1"/>
    </source>
</evidence>
<accession>A0A316FGM9</accession>
<name>A0A316FGM9_9GAMM</name>
<keyword evidence="1" id="KW-0472">Membrane</keyword>
<evidence type="ECO:0000256" key="1">
    <source>
        <dbReference type="SAM" id="Phobius"/>
    </source>
</evidence>
<sequence>MNEQVKASRENAFFNPIKLIIIGLVALFVILYGVTVYWSIEPDMFNVQSEQSTKSADNKEFVVGYTTVNTTIRIVDTLLNKQGGFLSNDIIPPSLFMDNMPAWEYGALVQVRDMANTLRNHISRSQSQSLENVNLKEAEPLFNIDRLSWIWPEAEASYASGVEQLTAYRDNLKDSQNSGAQFYARADNLRVWLEVVEKRLGSLSQRLTASVGQERLNTDLAGDTAAEQSTATQDQVMVKTPWLLIDDNFYETRGACWALIHLLKAIEVDFANVLAKKNATVSLRQIIRELESTQTSIWTPMVLNGDGFGFLANHSLVMASYVSRANAAIIDLRELLKQG</sequence>
<dbReference type="Proteomes" id="UP000245790">
    <property type="component" value="Unassembled WGS sequence"/>
</dbReference>
<keyword evidence="1" id="KW-1133">Transmembrane helix</keyword>
<keyword evidence="3" id="KW-1185">Reference proteome</keyword>
<dbReference type="InterPro" id="IPR016936">
    <property type="entry name" value="UCP029693"/>
</dbReference>
<organism evidence="2 3">
    <name type="scientific">Pleionea mediterranea</name>
    <dbReference type="NCBI Taxonomy" id="523701"/>
    <lineage>
        <taxon>Bacteria</taxon>
        <taxon>Pseudomonadati</taxon>
        <taxon>Pseudomonadota</taxon>
        <taxon>Gammaproteobacteria</taxon>
        <taxon>Oceanospirillales</taxon>
        <taxon>Pleioneaceae</taxon>
        <taxon>Pleionea</taxon>
    </lineage>
</organism>
<proteinExistence type="predicted"/>
<dbReference type="EMBL" id="QGGU01000010">
    <property type="protein sequence ID" value="PWK47964.1"/>
    <property type="molecule type" value="Genomic_DNA"/>
</dbReference>
<reference evidence="2 3" key="1">
    <citation type="submission" date="2018-05" db="EMBL/GenBank/DDBJ databases">
        <title>Genomic Encyclopedia of Type Strains, Phase IV (KMG-IV): sequencing the most valuable type-strain genomes for metagenomic binning, comparative biology and taxonomic classification.</title>
        <authorList>
            <person name="Goeker M."/>
        </authorList>
    </citation>
    <scope>NUCLEOTIDE SEQUENCE [LARGE SCALE GENOMIC DNA]</scope>
    <source>
        <strain evidence="2 3">DSM 25350</strain>
    </source>
</reference>
<dbReference type="Pfam" id="PF10095">
    <property type="entry name" value="DUF2333"/>
    <property type="match status" value="1"/>
</dbReference>
<dbReference type="AlphaFoldDB" id="A0A316FGM9"/>
<dbReference type="RefSeq" id="WP_109764494.1">
    <property type="nucleotide sequence ID" value="NZ_QGGU01000010.1"/>
</dbReference>
<dbReference type="PIRSF" id="PIRSF029693">
    <property type="entry name" value="UCP029693"/>
    <property type="match status" value="1"/>
</dbReference>
<gene>
    <name evidence="2" type="ORF">C8D97_110180</name>
</gene>
<keyword evidence="1" id="KW-0812">Transmembrane</keyword>
<comment type="caution">
    <text evidence="2">The sequence shown here is derived from an EMBL/GenBank/DDBJ whole genome shotgun (WGS) entry which is preliminary data.</text>
</comment>
<evidence type="ECO:0000313" key="3">
    <source>
        <dbReference type="Proteomes" id="UP000245790"/>
    </source>
</evidence>